<feature type="chain" id="PRO_5043288809" evidence="4">
    <location>
        <begin position="26"/>
        <end position="864"/>
    </location>
</feature>
<dbReference type="Gene3D" id="2.60.40.1120">
    <property type="entry name" value="Carboxypeptidase-like, regulatory domain"/>
    <property type="match status" value="1"/>
</dbReference>
<dbReference type="InterPro" id="IPR036942">
    <property type="entry name" value="Beta-barrel_TonB_sf"/>
</dbReference>
<dbReference type="Pfam" id="PF13620">
    <property type="entry name" value="CarboxypepD_reg"/>
    <property type="match status" value="1"/>
</dbReference>
<protein>
    <submittedName>
        <fullName evidence="6">TonB-dependent receptor</fullName>
    </submittedName>
</protein>
<dbReference type="Gene3D" id="2.170.130.10">
    <property type="entry name" value="TonB-dependent receptor, plug domain"/>
    <property type="match status" value="1"/>
</dbReference>
<dbReference type="InterPro" id="IPR037066">
    <property type="entry name" value="Plug_dom_sf"/>
</dbReference>
<dbReference type="EMBL" id="CP121194">
    <property type="protein sequence ID" value="XBH09573.1"/>
    <property type="molecule type" value="Genomic_DNA"/>
</dbReference>
<keyword evidence="4" id="KW-0732">Signal</keyword>
<dbReference type="RefSeq" id="WP_348267082.1">
    <property type="nucleotide sequence ID" value="NZ_CP121194.1"/>
</dbReference>
<evidence type="ECO:0000313" key="6">
    <source>
        <dbReference type="EMBL" id="XBH12860.1"/>
    </source>
</evidence>
<keyword evidence="3" id="KW-0998">Cell outer membrane</keyword>
<sequence length="864" mass="93951">MLRHIPSRISSITLSLILLVSGALAQGTSGNITGTVTDTTGAVISTAAVTIQNPISGYKQTTQTDANGQYHFNNLPFNHYHMSVVVPGFQPTTQDTMLRSASSTVVNFQLAIAASSQTVTVDAEASDMVNNDPTSATSIDRSLFARLPTESTSAPLSSLVTLSTPGIASDSNGLFHPMGEHADTTYSIDGQPVSDQQSRVFGNQLSLNAIQSINVIDGIAPPEYGDKASLVVQTTTRSGLGLPHPTGSVSLNYGSFGTTTGSAALGFGNERFGNFSSFDAVDSGRYLDTPENQPLHAHGNNENFFDRIDYHPTQADSLQLNLSASRSWFQNPNQYDQQAAGQDQRGEIFSYNIAPSWTHIINANSLIDINPYLRQDNFHYFPSKDPFSDTPATLAQSRRLQNAGLKIDYSYSRGINSYKVGAMFYHTFLNEGFSLGITDPTFNAPCLNGNGAPDTSPDANDPNNCPVGDTANPNYNPGTGAYDLTRNGSLYHFNGHTDIKQEAVYLQDNIVWKNWSFLAGGRVDNYNGLSSRSMVEPRLGATYNVKPTNTVLRLGYGKLFLTPYNENLIVSSSTGIGGLEGAGAAVALKPAARNQYDAGFEQGFGKHLVVNGEYFWKYTDRDYDFDVLLNTPLAFPIQWQKSKIDGFGVKITVPMTHGVSAYSVLGHTRSRFFGPEVGGILFNQSPVPAGTPFRIDHDQAFQQSTHMQYQPKPNGPWYGITWRYESGLVAGNAPIDNGRTPTDLTYLTADQQSQILLRCGNVQATRTTPLTSCPTGQLSSPLLSLAKPGTENDDRNPPRVAPRTMFDMAAGWDNVLHRDRFKTNLSVTAVNITNKYALYNFLSTFSGTHFVSPRTVSAQVTLNF</sequence>
<evidence type="ECO:0000313" key="5">
    <source>
        <dbReference type="EMBL" id="XBH09573.1"/>
    </source>
</evidence>
<accession>A0AAU7D6Z3</accession>
<feature type="signal peptide" evidence="4">
    <location>
        <begin position="1"/>
        <end position="25"/>
    </location>
</feature>
<gene>
    <name evidence="5" type="ORF">P4G45_13920</name>
    <name evidence="6" type="ORF">P8936_14335</name>
</gene>
<dbReference type="InterPro" id="IPR008969">
    <property type="entry name" value="CarboxyPept-like_regulatory"/>
</dbReference>
<keyword evidence="2" id="KW-0472">Membrane</keyword>
<dbReference type="SUPFAM" id="SSF56935">
    <property type="entry name" value="Porins"/>
    <property type="match status" value="1"/>
</dbReference>
<name>A0AAU7D6Z3_9BACT</name>
<dbReference type="KEGG" id="epl:P4G45_13920"/>
<dbReference type="EMBL" id="CP121195">
    <property type="protein sequence ID" value="XBH12860.1"/>
    <property type="molecule type" value="Genomic_DNA"/>
</dbReference>
<dbReference type="Gene3D" id="2.40.170.20">
    <property type="entry name" value="TonB-dependent receptor, beta-barrel domain"/>
    <property type="match status" value="1"/>
</dbReference>
<dbReference type="GO" id="GO:0009279">
    <property type="term" value="C:cell outer membrane"/>
    <property type="evidence" value="ECO:0007669"/>
    <property type="project" value="UniProtKB-SubCell"/>
</dbReference>
<evidence type="ECO:0000256" key="1">
    <source>
        <dbReference type="ARBA" id="ARBA00004442"/>
    </source>
</evidence>
<keyword evidence="6" id="KW-0675">Receptor</keyword>
<comment type="subcellular location">
    <subcellularLocation>
        <location evidence="1">Cell outer membrane</location>
    </subcellularLocation>
</comment>
<reference evidence="6" key="1">
    <citation type="submission" date="2023-03" db="EMBL/GenBank/DDBJ databases">
        <title>Edaphobacter sp.</title>
        <authorList>
            <person name="Huber K.J."/>
            <person name="Papendorf J."/>
            <person name="Pilke C."/>
            <person name="Bunk B."/>
            <person name="Sproeer C."/>
            <person name="Pester M."/>
        </authorList>
    </citation>
    <scope>NUCLEOTIDE SEQUENCE</scope>
    <source>
        <strain evidence="5">DSM 109919</strain>
        <strain evidence="6">DSM 109920</strain>
    </source>
</reference>
<evidence type="ECO:0000256" key="2">
    <source>
        <dbReference type="ARBA" id="ARBA00023136"/>
    </source>
</evidence>
<accession>A0AAU7CX29</accession>
<dbReference type="AlphaFoldDB" id="A0AAU7D6Z3"/>
<evidence type="ECO:0000256" key="3">
    <source>
        <dbReference type="ARBA" id="ARBA00023237"/>
    </source>
</evidence>
<organism evidence="6">
    <name type="scientific">Edaphobacter paludis</name>
    <dbReference type="NCBI Taxonomy" id="3035702"/>
    <lineage>
        <taxon>Bacteria</taxon>
        <taxon>Pseudomonadati</taxon>
        <taxon>Acidobacteriota</taxon>
        <taxon>Terriglobia</taxon>
        <taxon>Terriglobales</taxon>
        <taxon>Acidobacteriaceae</taxon>
        <taxon>Edaphobacter</taxon>
    </lineage>
</organism>
<dbReference type="SUPFAM" id="SSF49464">
    <property type="entry name" value="Carboxypeptidase regulatory domain-like"/>
    <property type="match status" value="1"/>
</dbReference>
<proteinExistence type="predicted"/>
<evidence type="ECO:0000256" key="4">
    <source>
        <dbReference type="SAM" id="SignalP"/>
    </source>
</evidence>